<sequence length="116" mass="12960">MDNLERVYKMPFGSVYPHYVTKVGKKGRTTAELHQVITWLTGFDDDAIAKHVEAGTSFEEFFAAADLNPGSTLITGVVCGVRVQEVEDPLMRQVRYLDKLVDELAKGKAMEKILRG</sequence>
<protein>
    <recommendedName>
        <fullName evidence="3">DUF2200 domain-containing protein</fullName>
    </recommendedName>
</protein>
<dbReference type="RefSeq" id="WP_246088062.1">
    <property type="nucleotide sequence ID" value="NZ_VFOV01000001.1"/>
</dbReference>
<proteinExistence type="predicted"/>
<name>A0A543A6T7_9ACTN</name>
<dbReference type="InterPro" id="IPR023204">
    <property type="entry name" value="SP1917_dom_sf"/>
</dbReference>
<keyword evidence="2" id="KW-1185">Reference proteome</keyword>
<evidence type="ECO:0008006" key="3">
    <source>
        <dbReference type="Google" id="ProtNLM"/>
    </source>
</evidence>
<dbReference type="Gene3D" id="1.10.8.290">
    <property type="entry name" value="uncharacterized protein sp1917 domain"/>
    <property type="match status" value="1"/>
</dbReference>
<dbReference type="InterPro" id="IPR014580">
    <property type="entry name" value="UCP033199"/>
</dbReference>
<dbReference type="Proteomes" id="UP000320209">
    <property type="component" value="Unassembled WGS sequence"/>
</dbReference>
<comment type="caution">
    <text evidence="1">The sequence shown here is derived from an EMBL/GenBank/DDBJ whole genome shotgun (WGS) entry which is preliminary data.</text>
</comment>
<evidence type="ECO:0000313" key="1">
    <source>
        <dbReference type="EMBL" id="TQL68322.1"/>
    </source>
</evidence>
<dbReference type="Pfam" id="PF09966">
    <property type="entry name" value="DUF2200"/>
    <property type="match status" value="1"/>
</dbReference>
<dbReference type="EMBL" id="VFOV01000001">
    <property type="protein sequence ID" value="TQL68322.1"/>
    <property type="molecule type" value="Genomic_DNA"/>
</dbReference>
<reference evidence="1 2" key="1">
    <citation type="submission" date="2019-06" db="EMBL/GenBank/DDBJ databases">
        <title>Sequencing the genomes of 1000 actinobacteria strains.</title>
        <authorList>
            <person name="Klenk H.-P."/>
        </authorList>
    </citation>
    <scope>NUCLEOTIDE SEQUENCE [LARGE SCALE GENOMIC DNA]</scope>
    <source>
        <strain evidence="1 2">DSM 25218</strain>
    </source>
</reference>
<evidence type="ECO:0000313" key="2">
    <source>
        <dbReference type="Proteomes" id="UP000320209"/>
    </source>
</evidence>
<organism evidence="1 2">
    <name type="scientific">Nocardioides albertanoniae</name>
    <dbReference type="NCBI Taxonomy" id="1175486"/>
    <lineage>
        <taxon>Bacteria</taxon>
        <taxon>Bacillati</taxon>
        <taxon>Actinomycetota</taxon>
        <taxon>Actinomycetes</taxon>
        <taxon>Propionibacteriales</taxon>
        <taxon>Nocardioidaceae</taxon>
        <taxon>Nocardioides</taxon>
    </lineage>
</organism>
<gene>
    <name evidence="1" type="ORF">FB381_2211</name>
</gene>
<dbReference type="AlphaFoldDB" id="A0A543A6T7"/>
<accession>A0A543A6T7</accession>
<dbReference type="PIRSF" id="PIRSF033199">
    <property type="entry name" value="UCP033199"/>
    <property type="match status" value="1"/>
</dbReference>